<feature type="compositionally biased region" description="Basic and acidic residues" evidence="1">
    <location>
        <begin position="26"/>
        <end position="36"/>
    </location>
</feature>
<gene>
    <name evidence="2" type="ORF">PIB30_077836</name>
</gene>
<reference evidence="2 3" key="1">
    <citation type="journal article" date="2023" name="Plants (Basel)">
        <title>Bridging the Gap: Combining Genomics and Transcriptomics Approaches to Understand Stylosanthes scabra, an Orphan Legume from the Brazilian Caatinga.</title>
        <authorList>
            <person name="Ferreira-Neto J.R.C."/>
            <person name="da Silva M.D."/>
            <person name="Binneck E."/>
            <person name="de Melo N.F."/>
            <person name="da Silva R.H."/>
            <person name="de Melo A.L.T.M."/>
            <person name="Pandolfi V."/>
            <person name="Bustamante F.O."/>
            <person name="Brasileiro-Vidal A.C."/>
            <person name="Benko-Iseppon A.M."/>
        </authorList>
    </citation>
    <scope>NUCLEOTIDE SEQUENCE [LARGE SCALE GENOMIC DNA]</scope>
    <source>
        <tissue evidence="2">Leaves</tissue>
    </source>
</reference>
<comment type="caution">
    <text evidence="2">The sequence shown here is derived from an EMBL/GenBank/DDBJ whole genome shotgun (WGS) entry which is preliminary data.</text>
</comment>
<keyword evidence="3" id="KW-1185">Reference proteome</keyword>
<name>A0ABU6RRV3_9FABA</name>
<evidence type="ECO:0000313" key="3">
    <source>
        <dbReference type="Proteomes" id="UP001341840"/>
    </source>
</evidence>
<proteinExistence type="predicted"/>
<protein>
    <submittedName>
        <fullName evidence="2">Uncharacterized protein</fullName>
    </submittedName>
</protein>
<feature type="compositionally biased region" description="Basic residues" evidence="1">
    <location>
        <begin position="37"/>
        <end position="50"/>
    </location>
</feature>
<feature type="region of interest" description="Disordered" evidence="1">
    <location>
        <begin position="17"/>
        <end position="153"/>
    </location>
</feature>
<dbReference type="Proteomes" id="UP001341840">
    <property type="component" value="Unassembled WGS sequence"/>
</dbReference>
<organism evidence="2 3">
    <name type="scientific">Stylosanthes scabra</name>
    <dbReference type="NCBI Taxonomy" id="79078"/>
    <lineage>
        <taxon>Eukaryota</taxon>
        <taxon>Viridiplantae</taxon>
        <taxon>Streptophyta</taxon>
        <taxon>Embryophyta</taxon>
        <taxon>Tracheophyta</taxon>
        <taxon>Spermatophyta</taxon>
        <taxon>Magnoliopsida</taxon>
        <taxon>eudicotyledons</taxon>
        <taxon>Gunneridae</taxon>
        <taxon>Pentapetalae</taxon>
        <taxon>rosids</taxon>
        <taxon>fabids</taxon>
        <taxon>Fabales</taxon>
        <taxon>Fabaceae</taxon>
        <taxon>Papilionoideae</taxon>
        <taxon>50 kb inversion clade</taxon>
        <taxon>dalbergioids sensu lato</taxon>
        <taxon>Dalbergieae</taxon>
        <taxon>Pterocarpus clade</taxon>
        <taxon>Stylosanthes</taxon>
    </lineage>
</organism>
<dbReference type="EMBL" id="JASCZI010031266">
    <property type="protein sequence ID" value="MED6126383.1"/>
    <property type="molecule type" value="Genomic_DNA"/>
</dbReference>
<accession>A0ABU6RRV3</accession>
<evidence type="ECO:0000313" key="2">
    <source>
        <dbReference type="EMBL" id="MED6126383.1"/>
    </source>
</evidence>
<sequence length="153" mass="17265">MLVLKCVRERLELLDPRDASTPVNLSRKEIEENEARKQRKKKIEKQRKKKAWEARFGTHHGHVWASKAKRDPSHVPQGLPSSQDQLGSHVWTKQHQGPNVTLTRPKEARPSLPPTTFGKGRTTSRRGLSSLTTPRCGSQATKAKSHLVAQVQT</sequence>
<feature type="compositionally biased region" description="Polar residues" evidence="1">
    <location>
        <begin position="79"/>
        <end position="102"/>
    </location>
</feature>
<evidence type="ECO:0000256" key="1">
    <source>
        <dbReference type="SAM" id="MobiDB-lite"/>
    </source>
</evidence>